<evidence type="ECO:0000313" key="3">
    <source>
        <dbReference type="Proteomes" id="UP001211065"/>
    </source>
</evidence>
<keyword evidence="1" id="KW-0732">Signal</keyword>
<organism evidence="2 3">
    <name type="scientific">Clydaea vesicula</name>
    <dbReference type="NCBI Taxonomy" id="447962"/>
    <lineage>
        <taxon>Eukaryota</taxon>
        <taxon>Fungi</taxon>
        <taxon>Fungi incertae sedis</taxon>
        <taxon>Chytridiomycota</taxon>
        <taxon>Chytridiomycota incertae sedis</taxon>
        <taxon>Chytridiomycetes</taxon>
        <taxon>Lobulomycetales</taxon>
        <taxon>Lobulomycetaceae</taxon>
        <taxon>Clydaea</taxon>
    </lineage>
</organism>
<sequence>MRLFISLIQLLILTVTIISTEELAWLEQCFENEVQKDVNCALLNITEKTVDIFFNGTISNCQFNSCPNLRFVQTSHIFVYKVKFFSTIQKTISFIQTDVNITEVSFNGVSMNCFSSNCFVQNTNFSNSNTATALKGEFSNSLILSSVNFTNNMFASCSDLFASKSVLSWTNGFSIGNSVIEARTAFSDETSEITIENVTFEAQQKTGKTAIISQDVHLNIINVTVDGFQAFAVIRGISVFKNVSLKNLFSFDTTGNGEGNILSVASLDKIESSTTIDNLTIENCTAAGVMQLKGIVSVNNMYIVNSIVTSRGIILATETHGKIENSLINNVTILSGAYAFFAFSRNSEIIFNYTKITNSVIKNKNGMLFYTKYNTKLDIQNSLVFNNSFMDAPLFLVDQDSTLTLRDNTTILDNISTGLGPLINICNDGGFNIDESSNITILNNVIAGRGSFISFTTDFRTFELIHINTKNSVVNGSIWIPTFNQCENIKELGLALNLTGDTLVNSVPCSIQVGSLEDNIQLTNFKPVQSYQKIEPFKVMLLDCFGNLATAPNFGELIPVIQLQSATKMYGETVKAVMEGSVEFRDIVFNTLNGTVSVEVNGLGDTLDYGEMVVWPSFNVTVYSCNEEEQLLVTREDETKVCFSRCKISKEIRYGILKSLDIML</sequence>
<feature type="chain" id="PRO_5042104145" evidence="1">
    <location>
        <begin position="21"/>
        <end position="664"/>
    </location>
</feature>
<evidence type="ECO:0000256" key="1">
    <source>
        <dbReference type="SAM" id="SignalP"/>
    </source>
</evidence>
<evidence type="ECO:0000313" key="2">
    <source>
        <dbReference type="EMBL" id="KAJ3214787.1"/>
    </source>
</evidence>
<keyword evidence="3" id="KW-1185">Reference proteome</keyword>
<name>A0AAD5XU50_9FUNG</name>
<feature type="signal peptide" evidence="1">
    <location>
        <begin position="1"/>
        <end position="20"/>
    </location>
</feature>
<reference evidence="2" key="1">
    <citation type="submission" date="2020-05" db="EMBL/GenBank/DDBJ databases">
        <title>Phylogenomic resolution of chytrid fungi.</title>
        <authorList>
            <person name="Stajich J.E."/>
            <person name="Amses K."/>
            <person name="Simmons R."/>
            <person name="Seto K."/>
            <person name="Myers J."/>
            <person name="Bonds A."/>
            <person name="Quandt C.A."/>
            <person name="Barry K."/>
            <person name="Liu P."/>
            <person name="Grigoriev I."/>
            <person name="Longcore J.E."/>
            <person name="James T.Y."/>
        </authorList>
    </citation>
    <scope>NUCLEOTIDE SEQUENCE</scope>
    <source>
        <strain evidence="2">JEL0476</strain>
    </source>
</reference>
<dbReference type="InterPro" id="IPR011050">
    <property type="entry name" value="Pectin_lyase_fold/virulence"/>
</dbReference>
<proteinExistence type="predicted"/>
<dbReference type="EMBL" id="JADGJW010000592">
    <property type="protein sequence ID" value="KAJ3214787.1"/>
    <property type="molecule type" value="Genomic_DNA"/>
</dbReference>
<dbReference type="SUPFAM" id="SSF51126">
    <property type="entry name" value="Pectin lyase-like"/>
    <property type="match status" value="1"/>
</dbReference>
<comment type="caution">
    <text evidence="2">The sequence shown here is derived from an EMBL/GenBank/DDBJ whole genome shotgun (WGS) entry which is preliminary data.</text>
</comment>
<accession>A0AAD5XU50</accession>
<dbReference type="Proteomes" id="UP001211065">
    <property type="component" value="Unassembled WGS sequence"/>
</dbReference>
<gene>
    <name evidence="2" type="ORF">HK099_006673</name>
</gene>
<dbReference type="AlphaFoldDB" id="A0AAD5XU50"/>
<protein>
    <submittedName>
        <fullName evidence="2">Uncharacterized protein</fullName>
    </submittedName>
</protein>